<feature type="transmembrane region" description="Helical" evidence="6">
    <location>
        <begin position="466"/>
        <end position="488"/>
    </location>
</feature>
<proteinExistence type="predicted"/>
<feature type="transmembrane region" description="Helical" evidence="6">
    <location>
        <begin position="125"/>
        <end position="145"/>
    </location>
</feature>
<accession>A0A564VB32</accession>
<evidence type="ECO:0000256" key="5">
    <source>
        <dbReference type="ARBA" id="ARBA00023136"/>
    </source>
</evidence>
<keyword evidence="8" id="KW-1185">Reference proteome</keyword>
<dbReference type="AlphaFoldDB" id="A0A564VB32"/>
<sequence length="515" mass="58699">MKQKSRTEYSVMNTTVAFIAQVTAILMGFFTRVVFTRTLSEGYVGINGLFTDILNILSLSELGVGTAITYALYGPIARNDIKKQQILMRMFRTFYRMTAGFVLVAGLCLIPFLDILMKDRPDVDHLIMIYILYLTNSVVSYLLIYKKTLVDAHQMNYITVMYHNGFLVLQDICQIVVLLLTGNFILFLIVAVVCTISGNVCMSRKADRLFPYLKEPCKDKLPQNERRDIFQNVKAMLMHKIGNVVVNNTDNLLISSFVGVVTAGIYSNYFLIIGSVRQVLDQAMLGVTASVGNLGVTEDKEKVGQIFDRLFFIGYWLFGFAGICLMELLNPFVEIAFGKKYLFAREIVLILCINFFINGMRRAILIFKESMGLFWYDRYKAVAEAVLNLVISVLLVTHLGVAGVFVGTFCSTVLTSVWVEPYVIYKYRLERPVTGFFIKYAGYLGVMAAVWGITEYCCRFISGQAFFVLVLRLMICLIVPNILLWLVYRKTVEWRELWILLIRIIKRVFAGKKSQ</sequence>
<keyword evidence="2" id="KW-1003">Cell membrane</keyword>
<evidence type="ECO:0000256" key="6">
    <source>
        <dbReference type="SAM" id="Phobius"/>
    </source>
</evidence>
<feature type="transmembrane region" description="Helical" evidence="6">
    <location>
        <begin position="310"/>
        <end position="329"/>
    </location>
</feature>
<evidence type="ECO:0000256" key="2">
    <source>
        <dbReference type="ARBA" id="ARBA00022475"/>
    </source>
</evidence>
<reference evidence="7 8" key="1">
    <citation type="submission" date="2019-07" db="EMBL/GenBank/DDBJ databases">
        <authorList>
            <person name="Hibberd C M."/>
            <person name="Gehrig L. J."/>
            <person name="Chang H.-W."/>
            <person name="Venkatesh S."/>
        </authorList>
    </citation>
    <scope>NUCLEOTIDE SEQUENCE [LARGE SCALE GENOMIC DNA]</scope>
    <source>
        <strain evidence="7">Blautia_luti_SSTS_Bg7063</strain>
    </source>
</reference>
<feature type="transmembrane region" description="Helical" evidence="6">
    <location>
        <begin position="12"/>
        <end position="33"/>
    </location>
</feature>
<feature type="transmembrane region" description="Helical" evidence="6">
    <location>
        <begin position="437"/>
        <end position="454"/>
    </location>
</feature>
<dbReference type="GO" id="GO:0005886">
    <property type="term" value="C:plasma membrane"/>
    <property type="evidence" value="ECO:0007669"/>
    <property type="project" value="UniProtKB-SubCell"/>
</dbReference>
<organism evidence="7 8">
    <name type="scientific">Blautia luti</name>
    <dbReference type="NCBI Taxonomy" id="89014"/>
    <lineage>
        <taxon>Bacteria</taxon>
        <taxon>Bacillati</taxon>
        <taxon>Bacillota</taxon>
        <taxon>Clostridia</taxon>
        <taxon>Lachnospirales</taxon>
        <taxon>Lachnospiraceae</taxon>
        <taxon>Blautia</taxon>
    </lineage>
</organism>
<feature type="transmembrane region" description="Helical" evidence="6">
    <location>
        <begin position="94"/>
        <end position="113"/>
    </location>
</feature>
<evidence type="ECO:0000256" key="3">
    <source>
        <dbReference type="ARBA" id="ARBA00022692"/>
    </source>
</evidence>
<feature type="transmembrane region" description="Helical" evidence="6">
    <location>
        <begin position="184"/>
        <end position="202"/>
    </location>
</feature>
<evidence type="ECO:0000256" key="4">
    <source>
        <dbReference type="ARBA" id="ARBA00022989"/>
    </source>
</evidence>
<dbReference type="EMBL" id="CABHNW010000003">
    <property type="protein sequence ID" value="VUX29579.1"/>
    <property type="molecule type" value="Genomic_DNA"/>
</dbReference>
<dbReference type="Proteomes" id="UP000408482">
    <property type="component" value="Unassembled WGS sequence"/>
</dbReference>
<feature type="transmembrane region" description="Helical" evidence="6">
    <location>
        <begin position="53"/>
        <end position="73"/>
    </location>
</feature>
<name>A0A564VB32_9FIRM</name>
<evidence type="ECO:0000313" key="8">
    <source>
        <dbReference type="Proteomes" id="UP000408482"/>
    </source>
</evidence>
<keyword evidence="3 6" id="KW-0812">Transmembrane</keyword>
<evidence type="ECO:0000256" key="1">
    <source>
        <dbReference type="ARBA" id="ARBA00004651"/>
    </source>
</evidence>
<keyword evidence="4 6" id="KW-1133">Transmembrane helix</keyword>
<dbReference type="PANTHER" id="PTHR30250:SF26">
    <property type="entry name" value="PSMA PROTEIN"/>
    <property type="match status" value="1"/>
</dbReference>
<dbReference type="PANTHER" id="PTHR30250">
    <property type="entry name" value="PST FAMILY PREDICTED COLANIC ACID TRANSPORTER"/>
    <property type="match status" value="1"/>
</dbReference>
<protein>
    <submittedName>
        <fullName evidence="7">Polysaccharide biosynthesis protein</fullName>
    </submittedName>
</protein>
<keyword evidence="5 6" id="KW-0472">Membrane</keyword>
<feature type="transmembrane region" description="Helical" evidence="6">
    <location>
        <begin position="341"/>
        <end position="360"/>
    </location>
</feature>
<dbReference type="InterPro" id="IPR050833">
    <property type="entry name" value="Poly_Biosynth_Transport"/>
</dbReference>
<feature type="transmembrane region" description="Helical" evidence="6">
    <location>
        <begin position="381"/>
        <end position="399"/>
    </location>
</feature>
<comment type="subcellular location">
    <subcellularLocation>
        <location evidence="1">Cell membrane</location>
        <topology evidence="1">Multi-pass membrane protein</topology>
    </subcellularLocation>
</comment>
<gene>
    <name evidence="7" type="ORF">RSSSTS7063_01972</name>
</gene>
<evidence type="ECO:0000313" key="7">
    <source>
        <dbReference type="EMBL" id="VUX29579.1"/>
    </source>
</evidence>
<dbReference type="RefSeq" id="WP_243121562.1">
    <property type="nucleotide sequence ID" value="NZ_CABHMX010000021.1"/>
</dbReference>